<evidence type="ECO:0000256" key="7">
    <source>
        <dbReference type="ARBA" id="ARBA00023004"/>
    </source>
</evidence>
<dbReference type="GO" id="GO:0020037">
    <property type="term" value="F:heme binding"/>
    <property type="evidence" value="ECO:0007669"/>
    <property type="project" value="InterPro"/>
</dbReference>
<comment type="similarity">
    <text evidence="9">Belongs to the peroxidase family.</text>
</comment>
<evidence type="ECO:0000256" key="3">
    <source>
        <dbReference type="ARBA" id="ARBA00022559"/>
    </source>
</evidence>
<keyword evidence="4" id="KW-0349">Heme</keyword>
<dbReference type="GO" id="GO:0046872">
    <property type="term" value="F:metal ion binding"/>
    <property type="evidence" value="ECO:0007669"/>
    <property type="project" value="UniProtKB-KW"/>
</dbReference>
<evidence type="ECO:0000256" key="1">
    <source>
        <dbReference type="ARBA" id="ARBA00000189"/>
    </source>
</evidence>
<dbReference type="GO" id="GO:0140825">
    <property type="term" value="F:lactoperoxidase activity"/>
    <property type="evidence" value="ECO:0007669"/>
    <property type="project" value="UniProtKB-EC"/>
</dbReference>
<protein>
    <recommendedName>
        <fullName evidence="10">Plant heme peroxidase family profile domain-containing protein</fullName>
    </recommendedName>
</protein>
<evidence type="ECO:0000256" key="6">
    <source>
        <dbReference type="ARBA" id="ARBA00023002"/>
    </source>
</evidence>
<gene>
    <name evidence="11" type="ORF">C5167_040302</name>
</gene>
<dbReference type="SUPFAM" id="SSF48113">
    <property type="entry name" value="Heme-dependent peroxidases"/>
    <property type="match status" value="1"/>
</dbReference>
<dbReference type="EMBL" id="CM010715">
    <property type="protein sequence ID" value="RZC47347.1"/>
    <property type="molecule type" value="Genomic_DNA"/>
</dbReference>
<evidence type="ECO:0000313" key="11">
    <source>
        <dbReference type="EMBL" id="RZC47347.1"/>
    </source>
</evidence>
<evidence type="ECO:0000256" key="9">
    <source>
        <dbReference type="RuleBase" id="RU004241"/>
    </source>
</evidence>
<evidence type="ECO:0000313" key="12">
    <source>
        <dbReference type="Proteomes" id="UP000316621"/>
    </source>
</evidence>
<feature type="binding site" evidence="8">
    <location>
        <position position="23"/>
    </location>
    <ligand>
        <name>Ca(2+)</name>
        <dbReference type="ChEBI" id="CHEBI:29108"/>
        <label>1</label>
    </ligand>
</feature>
<dbReference type="Pfam" id="PF00141">
    <property type="entry name" value="peroxidase"/>
    <property type="match status" value="1"/>
</dbReference>
<keyword evidence="3" id="KW-0575">Peroxidase</keyword>
<reference evidence="11 12" key="1">
    <citation type="journal article" date="2018" name="Science">
        <title>The opium poppy genome and morphinan production.</title>
        <authorList>
            <person name="Guo L."/>
            <person name="Winzer T."/>
            <person name="Yang X."/>
            <person name="Li Y."/>
            <person name="Ning Z."/>
            <person name="He Z."/>
            <person name="Teodor R."/>
            <person name="Lu Y."/>
            <person name="Bowser T.A."/>
            <person name="Graham I.A."/>
            <person name="Ye K."/>
        </authorList>
    </citation>
    <scope>NUCLEOTIDE SEQUENCE [LARGE SCALE GENOMIC DNA]</scope>
    <source>
        <strain evidence="12">cv. HN1</strain>
        <tissue evidence="11">Leaves</tissue>
    </source>
</reference>
<dbReference type="Gramene" id="RZC47347">
    <property type="protein sequence ID" value="RZC47347"/>
    <property type="gene ID" value="C5167_040302"/>
</dbReference>
<dbReference type="Gene3D" id="1.10.520.10">
    <property type="match status" value="1"/>
</dbReference>
<dbReference type="InterPro" id="IPR000823">
    <property type="entry name" value="Peroxidase_pln"/>
</dbReference>
<dbReference type="InterPro" id="IPR010255">
    <property type="entry name" value="Haem_peroxidase_sf"/>
</dbReference>
<dbReference type="AlphaFoldDB" id="A0A4Y7IEL9"/>
<dbReference type="PROSITE" id="PS50873">
    <property type="entry name" value="PEROXIDASE_4"/>
    <property type="match status" value="1"/>
</dbReference>
<feature type="domain" description="Plant heme peroxidase family profile" evidence="10">
    <location>
        <begin position="21"/>
        <end position="85"/>
    </location>
</feature>
<evidence type="ECO:0000259" key="10">
    <source>
        <dbReference type="PROSITE" id="PS50873"/>
    </source>
</evidence>
<dbReference type="Proteomes" id="UP000316621">
    <property type="component" value="Chromosome 1"/>
</dbReference>
<dbReference type="GO" id="GO:0006979">
    <property type="term" value="P:response to oxidative stress"/>
    <property type="evidence" value="ECO:0007669"/>
    <property type="project" value="InterPro"/>
</dbReference>
<accession>A0A4Y7IEL9</accession>
<evidence type="ECO:0000256" key="8">
    <source>
        <dbReference type="PIRSR" id="PIRSR600823-3"/>
    </source>
</evidence>
<evidence type="ECO:0000256" key="4">
    <source>
        <dbReference type="ARBA" id="ARBA00022617"/>
    </source>
</evidence>
<organism evidence="11 12">
    <name type="scientific">Papaver somniferum</name>
    <name type="common">Opium poppy</name>
    <dbReference type="NCBI Taxonomy" id="3469"/>
    <lineage>
        <taxon>Eukaryota</taxon>
        <taxon>Viridiplantae</taxon>
        <taxon>Streptophyta</taxon>
        <taxon>Embryophyta</taxon>
        <taxon>Tracheophyta</taxon>
        <taxon>Spermatophyta</taxon>
        <taxon>Magnoliopsida</taxon>
        <taxon>Ranunculales</taxon>
        <taxon>Papaveraceae</taxon>
        <taxon>Papaveroideae</taxon>
        <taxon>Papaver</taxon>
    </lineage>
</organism>
<keyword evidence="8" id="KW-0106">Calcium</keyword>
<feature type="binding site" evidence="8">
    <location>
        <position position="35"/>
    </location>
    <ligand>
        <name>Ca(2+)</name>
        <dbReference type="ChEBI" id="CHEBI:29108"/>
        <label>1</label>
    </ligand>
</feature>
<keyword evidence="5 8" id="KW-0479">Metal-binding</keyword>
<evidence type="ECO:0000256" key="5">
    <source>
        <dbReference type="ARBA" id="ARBA00022723"/>
    </source>
</evidence>
<dbReference type="PANTHER" id="PTHR31388">
    <property type="entry name" value="PEROXIDASE 72-RELATED"/>
    <property type="match status" value="1"/>
</dbReference>
<name>A0A4Y7IEL9_PAPSO</name>
<dbReference type="PANTHER" id="PTHR31388:SF5">
    <property type="entry name" value="PEROXIDASE"/>
    <property type="match status" value="1"/>
</dbReference>
<evidence type="ECO:0000256" key="2">
    <source>
        <dbReference type="ARBA" id="ARBA00001970"/>
    </source>
</evidence>
<keyword evidence="12" id="KW-1185">Reference proteome</keyword>
<comment type="catalytic activity">
    <reaction evidence="1">
        <text>2 a phenolic donor + H2O2 = 2 a phenolic radical donor + 2 H2O</text>
        <dbReference type="Rhea" id="RHEA:56136"/>
        <dbReference type="ChEBI" id="CHEBI:15377"/>
        <dbReference type="ChEBI" id="CHEBI:16240"/>
        <dbReference type="ChEBI" id="CHEBI:139520"/>
        <dbReference type="ChEBI" id="CHEBI:139521"/>
        <dbReference type="EC" id="1.11.1.7"/>
    </reaction>
</comment>
<keyword evidence="7" id="KW-0408">Iron</keyword>
<keyword evidence="6" id="KW-0560">Oxidoreductase</keyword>
<dbReference type="InterPro" id="IPR002016">
    <property type="entry name" value="Haem_peroxidase"/>
</dbReference>
<comment type="cofactor">
    <cofactor evidence="8">
        <name>Ca(2+)</name>
        <dbReference type="ChEBI" id="CHEBI:29108"/>
    </cofactor>
    <text evidence="8">Binds 2 calcium ions per subunit.</text>
</comment>
<proteinExistence type="inferred from homology"/>
<sequence>MNLLLLPPLFDYSSMVASIRDVSVLLNSTNGVKPEKVVLPNELLKGFDVVDMINRSVESVCHGVVSCSDIPVIAARFTTNSLATG</sequence>
<feature type="binding site" evidence="8">
    <location>
        <position position="21"/>
    </location>
    <ligand>
        <name>Ca(2+)</name>
        <dbReference type="ChEBI" id="CHEBI:29108"/>
        <label>1</label>
    </ligand>
</feature>
<comment type="cofactor">
    <cofactor evidence="2">
        <name>heme b</name>
        <dbReference type="ChEBI" id="CHEBI:60344"/>
    </cofactor>
</comment>